<accession>A0AA43ZGQ0</accession>
<sequence>MKRLKMTVKTAADGTATAFSPRATGKLHSIHYVEDGATAFADGVDFTVTAETTGETIWSEQNINASAARYPRAPTQSAAGAAALYAAGGTAVQDKIGLANDRIKIVVAQGGNAKVGHFIALID</sequence>
<name>A0AA43ZGQ0_9HYPH</name>
<gene>
    <name evidence="1" type="ORF">G8E10_17685</name>
</gene>
<dbReference type="RefSeq" id="WP_167130111.1">
    <property type="nucleotide sequence ID" value="NZ_JAANCM010000009.1"/>
</dbReference>
<evidence type="ECO:0000313" key="1">
    <source>
        <dbReference type="EMBL" id="NHT77548.1"/>
    </source>
</evidence>
<reference evidence="1" key="1">
    <citation type="submission" date="2020-03" db="EMBL/GenBank/DDBJ databases">
        <title>Ferranicluibacter endophyticum gen. nov., sp. nov., a new genus isolated from Rubus ulmifolius Schott. stem.</title>
        <authorList>
            <person name="Roca-Couso R."/>
            <person name="Flores-Felix J.D."/>
            <person name="Igual J.M."/>
            <person name="Rivas R."/>
        </authorList>
    </citation>
    <scope>NUCLEOTIDE SEQUENCE</scope>
    <source>
        <strain evidence="1">CRRU44</strain>
    </source>
</reference>
<protein>
    <submittedName>
        <fullName evidence="1">Uncharacterized protein</fullName>
    </submittedName>
</protein>
<proteinExistence type="predicted"/>
<organism evidence="1 2">
    <name type="scientific">Ferranicluibacter rubi</name>
    <dbReference type="NCBI Taxonomy" id="2715133"/>
    <lineage>
        <taxon>Bacteria</taxon>
        <taxon>Pseudomonadati</taxon>
        <taxon>Pseudomonadota</taxon>
        <taxon>Alphaproteobacteria</taxon>
        <taxon>Hyphomicrobiales</taxon>
        <taxon>Rhizobiaceae</taxon>
        <taxon>Ferranicluibacter</taxon>
    </lineage>
</organism>
<dbReference type="EMBL" id="JAANCM010000009">
    <property type="protein sequence ID" value="NHT77548.1"/>
    <property type="molecule type" value="Genomic_DNA"/>
</dbReference>
<keyword evidence="2" id="KW-1185">Reference proteome</keyword>
<comment type="caution">
    <text evidence="1">The sequence shown here is derived from an EMBL/GenBank/DDBJ whole genome shotgun (WGS) entry which is preliminary data.</text>
</comment>
<dbReference type="Proteomes" id="UP001155840">
    <property type="component" value="Unassembled WGS sequence"/>
</dbReference>
<dbReference type="AlphaFoldDB" id="A0AA43ZGQ0"/>
<evidence type="ECO:0000313" key="2">
    <source>
        <dbReference type="Proteomes" id="UP001155840"/>
    </source>
</evidence>